<keyword evidence="2" id="KW-1185">Reference proteome</keyword>
<dbReference type="Proteomes" id="UP000784294">
    <property type="component" value="Unassembled WGS sequence"/>
</dbReference>
<organism evidence="1 2">
    <name type="scientific">Protopolystoma xenopodis</name>
    <dbReference type="NCBI Taxonomy" id="117903"/>
    <lineage>
        <taxon>Eukaryota</taxon>
        <taxon>Metazoa</taxon>
        <taxon>Spiralia</taxon>
        <taxon>Lophotrochozoa</taxon>
        <taxon>Platyhelminthes</taxon>
        <taxon>Monogenea</taxon>
        <taxon>Polyopisthocotylea</taxon>
        <taxon>Polystomatidea</taxon>
        <taxon>Polystomatidae</taxon>
        <taxon>Protopolystoma</taxon>
    </lineage>
</organism>
<name>A0A448XIG5_9PLAT</name>
<dbReference type="EMBL" id="CAAALY010254964">
    <property type="protein sequence ID" value="VEL37435.1"/>
    <property type="molecule type" value="Genomic_DNA"/>
</dbReference>
<comment type="caution">
    <text evidence="1">The sequence shown here is derived from an EMBL/GenBank/DDBJ whole genome shotgun (WGS) entry which is preliminary data.</text>
</comment>
<protein>
    <submittedName>
        <fullName evidence="1">Uncharacterized protein</fullName>
    </submittedName>
</protein>
<sequence>MPHTINKLMSMQEVSLCVNLTCPQPKWRLHFVFLYNRPFTFSFGLAQVQWQPRDGDAIRPTKQSRRSVNGAPCLFQVVGASVLANCVVFDAPSDMNYV</sequence>
<reference evidence="1" key="1">
    <citation type="submission" date="2018-11" db="EMBL/GenBank/DDBJ databases">
        <authorList>
            <consortium name="Pathogen Informatics"/>
        </authorList>
    </citation>
    <scope>NUCLEOTIDE SEQUENCE</scope>
</reference>
<evidence type="ECO:0000313" key="2">
    <source>
        <dbReference type="Proteomes" id="UP000784294"/>
    </source>
</evidence>
<evidence type="ECO:0000313" key="1">
    <source>
        <dbReference type="EMBL" id="VEL37435.1"/>
    </source>
</evidence>
<dbReference type="AlphaFoldDB" id="A0A448XIG5"/>
<gene>
    <name evidence="1" type="ORF">PXEA_LOCUS30875</name>
</gene>
<accession>A0A448XIG5</accession>
<proteinExistence type="predicted"/>